<dbReference type="EMBL" id="BOVJ01000207">
    <property type="protein sequence ID" value="GIQ66768.1"/>
    <property type="molecule type" value="Genomic_DNA"/>
</dbReference>
<keyword evidence="2" id="KW-1185">Reference proteome</keyword>
<dbReference type="Proteomes" id="UP000680304">
    <property type="component" value="Unassembled WGS sequence"/>
</dbReference>
<evidence type="ECO:0000313" key="2">
    <source>
        <dbReference type="Proteomes" id="UP000680304"/>
    </source>
</evidence>
<comment type="caution">
    <text evidence="1">The sequence shown here is derived from an EMBL/GenBank/DDBJ whole genome shotgun (WGS) entry which is preliminary data.</text>
</comment>
<organism evidence="1 2">
    <name type="scientific">Paenibacillus cisolokensis</name>
    <dbReference type="NCBI Taxonomy" id="1658519"/>
    <lineage>
        <taxon>Bacteria</taxon>
        <taxon>Bacillati</taxon>
        <taxon>Bacillota</taxon>
        <taxon>Bacilli</taxon>
        <taxon>Bacillales</taxon>
        <taxon>Paenibacillaceae</taxon>
        <taxon>Paenibacillus</taxon>
    </lineage>
</organism>
<dbReference type="InterPro" id="IPR015424">
    <property type="entry name" value="PyrdxlP-dep_Trfase"/>
</dbReference>
<evidence type="ECO:0000313" key="1">
    <source>
        <dbReference type="EMBL" id="GIQ66768.1"/>
    </source>
</evidence>
<reference evidence="1 2" key="1">
    <citation type="submission" date="2021-04" db="EMBL/GenBank/DDBJ databases">
        <title>Draft genome sequence of Paenibacillus cisolokensis, LC2-13A.</title>
        <authorList>
            <person name="Uke A."/>
            <person name="Chhe C."/>
            <person name="Baramee S."/>
            <person name="Kosugi A."/>
        </authorList>
    </citation>
    <scope>NUCLEOTIDE SEQUENCE [LARGE SCALE GENOMIC DNA]</scope>
    <source>
        <strain evidence="1 2">LC2-13A</strain>
    </source>
</reference>
<dbReference type="InterPro" id="IPR015421">
    <property type="entry name" value="PyrdxlP-dep_Trfase_major"/>
</dbReference>
<dbReference type="Gene3D" id="3.40.640.10">
    <property type="entry name" value="Type I PLP-dependent aspartate aminotransferase-like (Major domain)"/>
    <property type="match status" value="1"/>
</dbReference>
<gene>
    <name evidence="1" type="ORF">PACILC2_53360</name>
</gene>
<proteinExistence type="predicted"/>
<name>A0ABQ4NFM0_9BACL</name>
<dbReference type="SUPFAM" id="SSF53383">
    <property type="entry name" value="PLP-dependent transferases"/>
    <property type="match status" value="1"/>
</dbReference>
<protein>
    <submittedName>
        <fullName evidence="1">Uncharacterized protein</fullName>
    </submittedName>
</protein>
<sequence length="95" mass="10627">MAPFIFGNLAFYTIIRTQLTSLTVPRKEWAKYLKIAAGDSPGILLDYEDIRGEEQLRSEISVYLHRTRGMRCSIGQIMIVSGSSEGFALIAKAML</sequence>
<accession>A0ABQ4NFM0</accession>